<dbReference type="STRING" id="1408254.T458_02615"/>
<dbReference type="InterPro" id="IPR025748">
    <property type="entry name" value="PrcB_C_dom"/>
</dbReference>
<evidence type="ECO:0000313" key="3">
    <source>
        <dbReference type="Proteomes" id="UP000017973"/>
    </source>
</evidence>
<feature type="domain" description="PrcB C-terminal" evidence="1">
    <location>
        <begin position="77"/>
        <end position="135"/>
    </location>
</feature>
<proteinExistence type="predicted"/>
<dbReference type="RefSeq" id="WP_023554609.1">
    <property type="nucleotide sequence ID" value="NZ_KI629782.1"/>
</dbReference>
<dbReference type="HOGENOM" id="CLU_1773857_0_0_9"/>
<dbReference type="eggNOG" id="ENOG5033AUW">
    <property type="taxonomic scope" value="Bacteria"/>
</dbReference>
<gene>
    <name evidence="2" type="ORF">T458_02615</name>
</gene>
<protein>
    <recommendedName>
        <fullName evidence="1">PrcB C-terminal domain-containing protein</fullName>
    </recommendedName>
</protein>
<dbReference type="PATRIC" id="fig|1408254.3.peg.533"/>
<dbReference type="EMBL" id="AYJU01000001">
    <property type="protein sequence ID" value="EST56227.1"/>
    <property type="molecule type" value="Genomic_DNA"/>
</dbReference>
<name>V6MDB3_9BACL</name>
<organism evidence="2 3">
    <name type="scientific">Brevibacillus panacihumi W25</name>
    <dbReference type="NCBI Taxonomy" id="1408254"/>
    <lineage>
        <taxon>Bacteria</taxon>
        <taxon>Bacillati</taxon>
        <taxon>Bacillota</taxon>
        <taxon>Bacilli</taxon>
        <taxon>Bacillales</taxon>
        <taxon>Paenibacillaceae</taxon>
        <taxon>Brevibacillus</taxon>
    </lineage>
</organism>
<reference evidence="2 3" key="1">
    <citation type="journal article" date="2014" name="Genome Announc.">
        <title>Draft Genome Sequence of Brevibacillus panacihumi Strain W25, a Halotolerant Hydrocarbon-Degrading Bacterium.</title>
        <authorList>
            <person name="Wang X."/>
            <person name="Jin D."/>
            <person name="Zhou L."/>
            <person name="Wu L."/>
            <person name="An W."/>
            <person name="Chen Y."/>
            <person name="Zhao L."/>
        </authorList>
    </citation>
    <scope>NUCLEOTIDE SEQUENCE [LARGE SCALE GENOMIC DNA]</scope>
    <source>
        <strain evidence="2 3">W25</strain>
    </source>
</reference>
<evidence type="ECO:0000259" key="1">
    <source>
        <dbReference type="Pfam" id="PF14343"/>
    </source>
</evidence>
<accession>V6MDB3</accession>
<dbReference type="OrthoDB" id="2476445at2"/>
<evidence type="ECO:0000313" key="2">
    <source>
        <dbReference type="EMBL" id="EST56227.1"/>
    </source>
</evidence>
<comment type="caution">
    <text evidence="2">The sequence shown here is derived from an EMBL/GenBank/DDBJ whole genome shotgun (WGS) entry which is preliminary data.</text>
</comment>
<dbReference type="Pfam" id="PF14343">
    <property type="entry name" value="PrcB_C"/>
    <property type="match status" value="1"/>
</dbReference>
<keyword evidence="3" id="KW-1185">Reference proteome</keyword>
<dbReference type="AlphaFoldDB" id="V6MDB3"/>
<sequence length="146" mass="15299">MLSMLPGLLLAATLGATVGTPALPSTHPTPSATMNKELAQDGIHESAVAPYPPAVKQALQKVRKSGGYTLVRANGKTYVVIGAGPKPTGGYRLVAEPVKKTAPHQYKLHVRLQAPAAGTMKTQVISYPTLVVAVPDQQANVDVQVR</sequence>
<dbReference type="Proteomes" id="UP000017973">
    <property type="component" value="Unassembled WGS sequence"/>
</dbReference>